<evidence type="ECO:0000313" key="1">
    <source>
        <dbReference type="EMBL" id="MPM71417.1"/>
    </source>
</evidence>
<reference evidence="1" key="1">
    <citation type="submission" date="2019-08" db="EMBL/GenBank/DDBJ databases">
        <authorList>
            <person name="Kucharzyk K."/>
            <person name="Murdoch R.W."/>
            <person name="Higgins S."/>
            <person name="Loffler F."/>
        </authorList>
    </citation>
    <scope>NUCLEOTIDE SEQUENCE</scope>
</reference>
<dbReference type="AlphaFoldDB" id="A0A645C2H0"/>
<protein>
    <submittedName>
        <fullName evidence="1">Uncharacterized protein</fullName>
    </submittedName>
</protein>
<organism evidence="1">
    <name type="scientific">bioreactor metagenome</name>
    <dbReference type="NCBI Taxonomy" id="1076179"/>
    <lineage>
        <taxon>unclassified sequences</taxon>
        <taxon>metagenomes</taxon>
        <taxon>ecological metagenomes</taxon>
    </lineage>
</organism>
<sequence length="133" mass="15605">MLLSAKAGKYIYYKRGQSFERFQILMEPGRIHPDAKGRISICASFLTTSPSELRIFEWLHRHIKNRSVEIGNLELSMERYIADTSEFRSIKRLSSHSPMLYYCFLTTKWPSSHNMCTLPEYHETDHPMPVCES</sequence>
<proteinExistence type="predicted"/>
<comment type="caution">
    <text evidence="1">The sequence shown here is derived from an EMBL/GenBank/DDBJ whole genome shotgun (WGS) entry which is preliminary data.</text>
</comment>
<accession>A0A645C2H0</accession>
<gene>
    <name evidence="1" type="ORF">SDC9_118382</name>
</gene>
<name>A0A645C2H0_9ZZZZ</name>
<dbReference type="EMBL" id="VSSQ01024101">
    <property type="protein sequence ID" value="MPM71417.1"/>
    <property type="molecule type" value="Genomic_DNA"/>
</dbReference>